<gene>
    <name evidence="7" type="ORF">BAE44_0022484</name>
</gene>
<feature type="transmembrane region" description="Helical" evidence="6">
    <location>
        <begin position="96"/>
        <end position="119"/>
    </location>
</feature>
<feature type="transmembrane region" description="Helical" evidence="6">
    <location>
        <begin position="286"/>
        <end position="303"/>
    </location>
</feature>
<evidence type="ECO:0000256" key="5">
    <source>
        <dbReference type="ARBA" id="ARBA00023136"/>
    </source>
</evidence>
<feature type="transmembrane region" description="Helical" evidence="6">
    <location>
        <begin position="169"/>
        <end position="189"/>
    </location>
</feature>
<dbReference type="Pfam" id="PF01554">
    <property type="entry name" value="MatE"/>
    <property type="match status" value="2"/>
</dbReference>
<keyword evidence="3 6" id="KW-0812">Transmembrane</keyword>
<comment type="caution">
    <text evidence="7">The sequence shown here is derived from an EMBL/GenBank/DDBJ whole genome shotgun (WGS) entry which is preliminary data.</text>
</comment>
<dbReference type="InterPro" id="IPR045069">
    <property type="entry name" value="MATE_euk"/>
</dbReference>
<keyword evidence="8" id="KW-1185">Reference proteome</keyword>
<feature type="transmembrane region" description="Helical" evidence="6">
    <location>
        <begin position="324"/>
        <end position="346"/>
    </location>
</feature>
<dbReference type="GO" id="GO:0042910">
    <property type="term" value="F:xenobiotic transmembrane transporter activity"/>
    <property type="evidence" value="ECO:0007669"/>
    <property type="project" value="InterPro"/>
</dbReference>
<keyword evidence="5 6" id="KW-0472">Membrane</keyword>
<feature type="transmembrane region" description="Helical" evidence="6">
    <location>
        <begin position="67"/>
        <end position="84"/>
    </location>
</feature>
<dbReference type="AlphaFoldDB" id="A0A1E5UUL6"/>
<dbReference type="EMBL" id="LWDX02062768">
    <property type="protein sequence ID" value="OEL16495.1"/>
    <property type="molecule type" value="Genomic_DNA"/>
</dbReference>
<dbReference type="GO" id="GO:0015297">
    <property type="term" value="F:antiporter activity"/>
    <property type="evidence" value="ECO:0007669"/>
    <property type="project" value="InterPro"/>
</dbReference>
<dbReference type="OrthoDB" id="2126698at2759"/>
<accession>A0A1E5UUL6</accession>
<comment type="subcellular location">
    <subcellularLocation>
        <location evidence="1">Membrane</location>
        <topology evidence="1">Multi-pass membrane protein</topology>
    </subcellularLocation>
</comment>
<dbReference type="InterPro" id="IPR002528">
    <property type="entry name" value="MATE_fam"/>
</dbReference>
<proteinExistence type="inferred from homology"/>
<reference evidence="7 8" key="1">
    <citation type="submission" date="2016-09" db="EMBL/GenBank/DDBJ databases">
        <title>The draft genome of Dichanthelium oligosanthes: A C3 panicoid grass species.</title>
        <authorList>
            <person name="Studer A.J."/>
            <person name="Schnable J.C."/>
            <person name="Brutnell T.P."/>
        </authorList>
    </citation>
    <scope>NUCLEOTIDE SEQUENCE [LARGE SCALE GENOMIC DNA]</scope>
    <source>
        <strain evidence="8">cv. Kellogg 1175</strain>
        <tissue evidence="7">Leaf</tissue>
    </source>
</reference>
<evidence type="ECO:0000256" key="3">
    <source>
        <dbReference type="ARBA" id="ARBA00022692"/>
    </source>
</evidence>
<evidence type="ECO:0000256" key="4">
    <source>
        <dbReference type="ARBA" id="ARBA00022989"/>
    </source>
</evidence>
<feature type="transmembrane region" description="Helical" evidence="6">
    <location>
        <begin position="253"/>
        <end position="271"/>
    </location>
</feature>
<sequence length="396" mass="42745">MQTGMATALDTLCGQAFGARQHHLLGVYKQRAMVVLGLVCLPIALVWAYAGRILLYLGQDPEIAAEAGAYARWLIPSLAAYVPLQCHVRFLQTQSVVLPVTASSGATALCHLLVCWALVYKAGMGSRGAALSNAISYAINLMILALYVRLSSACKQTWNGFSKEAFKHLCGFTELALPSAMMICLEWWSFEILVLLSGLLPNPQLETSVLSICLNTGALLYMIPLGLTYSISTRVSNELGAGNPQAAKTATTVVMYMALSEGLVISLSMTLLRKVWGYMYSNENEIVTYIAKMLPILGISFFIDGLHSSLSGVLTGCGKQKIGAAVNLSAFYLLGIPMAVLLAFIFHLNGMGLWLGIVSGSVTKLLFLVFISWSIDWDKEAVKAKNRVLSSSLPLA</sequence>
<keyword evidence="4 6" id="KW-1133">Transmembrane helix</keyword>
<feature type="transmembrane region" description="Helical" evidence="6">
    <location>
        <begin position="131"/>
        <end position="148"/>
    </location>
</feature>
<feature type="transmembrane region" description="Helical" evidence="6">
    <location>
        <begin position="352"/>
        <end position="375"/>
    </location>
</feature>
<comment type="similarity">
    <text evidence="2">Belongs to the multi antimicrobial extrusion (MATE) (TC 2.A.66.1) family.</text>
</comment>
<protein>
    <submittedName>
        <fullName evidence="7">Protein DETOXIFICATION 16</fullName>
    </submittedName>
</protein>
<name>A0A1E5UUL6_9POAL</name>
<dbReference type="GO" id="GO:1990961">
    <property type="term" value="P:xenobiotic detoxification by transmembrane export across the plasma membrane"/>
    <property type="evidence" value="ECO:0007669"/>
    <property type="project" value="InterPro"/>
</dbReference>
<dbReference type="PANTHER" id="PTHR11206">
    <property type="entry name" value="MULTIDRUG RESISTANCE PROTEIN"/>
    <property type="match status" value="1"/>
</dbReference>
<dbReference type="CDD" id="cd13132">
    <property type="entry name" value="MATE_eukaryotic"/>
    <property type="match status" value="1"/>
</dbReference>
<evidence type="ECO:0000256" key="2">
    <source>
        <dbReference type="ARBA" id="ARBA00010199"/>
    </source>
</evidence>
<evidence type="ECO:0000256" key="6">
    <source>
        <dbReference type="SAM" id="Phobius"/>
    </source>
</evidence>
<dbReference type="Proteomes" id="UP000095767">
    <property type="component" value="Unassembled WGS sequence"/>
</dbReference>
<dbReference type="GO" id="GO:0016020">
    <property type="term" value="C:membrane"/>
    <property type="evidence" value="ECO:0007669"/>
    <property type="project" value="UniProtKB-SubCell"/>
</dbReference>
<dbReference type="NCBIfam" id="TIGR00797">
    <property type="entry name" value="matE"/>
    <property type="match status" value="1"/>
</dbReference>
<organism evidence="7 8">
    <name type="scientific">Dichanthelium oligosanthes</name>
    <dbReference type="NCBI Taxonomy" id="888268"/>
    <lineage>
        <taxon>Eukaryota</taxon>
        <taxon>Viridiplantae</taxon>
        <taxon>Streptophyta</taxon>
        <taxon>Embryophyta</taxon>
        <taxon>Tracheophyta</taxon>
        <taxon>Spermatophyta</taxon>
        <taxon>Magnoliopsida</taxon>
        <taxon>Liliopsida</taxon>
        <taxon>Poales</taxon>
        <taxon>Poaceae</taxon>
        <taxon>PACMAD clade</taxon>
        <taxon>Panicoideae</taxon>
        <taxon>Panicodae</taxon>
        <taxon>Paniceae</taxon>
        <taxon>Dichantheliinae</taxon>
        <taxon>Dichanthelium</taxon>
    </lineage>
</organism>
<feature type="transmembrane region" description="Helical" evidence="6">
    <location>
        <begin position="32"/>
        <end position="55"/>
    </location>
</feature>
<evidence type="ECO:0000313" key="8">
    <source>
        <dbReference type="Proteomes" id="UP000095767"/>
    </source>
</evidence>
<evidence type="ECO:0000256" key="1">
    <source>
        <dbReference type="ARBA" id="ARBA00004141"/>
    </source>
</evidence>
<feature type="transmembrane region" description="Helical" evidence="6">
    <location>
        <begin position="209"/>
        <end position="232"/>
    </location>
</feature>
<evidence type="ECO:0000313" key="7">
    <source>
        <dbReference type="EMBL" id="OEL16495.1"/>
    </source>
</evidence>